<dbReference type="GO" id="GO:0009401">
    <property type="term" value="P:phosphoenolpyruvate-dependent sugar phosphotransferase system"/>
    <property type="evidence" value="ECO:0007669"/>
    <property type="project" value="UniProtKB-KW"/>
</dbReference>
<dbReference type="Pfam" id="PF03611">
    <property type="entry name" value="EIIC-GAT"/>
    <property type="match status" value="1"/>
</dbReference>
<dbReference type="RefSeq" id="WP_074673251.1">
    <property type="nucleotide sequence ID" value="NZ_FNQG01000014.1"/>
</dbReference>
<feature type="transmembrane region" description="Helical" evidence="9">
    <location>
        <begin position="220"/>
        <end position="243"/>
    </location>
</feature>
<dbReference type="InterPro" id="IPR013853">
    <property type="entry name" value="EIIC-GAT"/>
</dbReference>
<feature type="domain" description="PTS EIIC type-2" evidence="10">
    <location>
        <begin position="8"/>
        <end position="438"/>
    </location>
</feature>
<feature type="transmembrane region" description="Helical" evidence="9">
    <location>
        <begin position="249"/>
        <end position="270"/>
    </location>
</feature>
<keyword evidence="2" id="KW-0813">Transport</keyword>
<evidence type="ECO:0000256" key="5">
    <source>
        <dbReference type="ARBA" id="ARBA00022683"/>
    </source>
</evidence>
<organism evidence="11 12">
    <name type="scientific">Selenomonas ruminantium</name>
    <dbReference type="NCBI Taxonomy" id="971"/>
    <lineage>
        <taxon>Bacteria</taxon>
        <taxon>Bacillati</taxon>
        <taxon>Bacillota</taxon>
        <taxon>Negativicutes</taxon>
        <taxon>Selenomonadales</taxon>
        <taxon>Selenomonadaceae</taxon>
        <taxon>Selenomonas</taxon>
    </lineage>
</organism>
<keyword evidence="5" id="KW-0598">Phosphotransferase system</keyword>
<feature type="transmembrane region" description="Helical" evidence="9">
    <location>
        <begin position="43"/>
        <end position="64"/>
    </location>
</feature>
<feature type="transmembrane region" description="Helical" evidence="9">
    <location>
        <begin position="422"/>
        <end position="440"/>
    </location>
</feature>
<gene>
    <name evidence="11" type="ORF">SAMN05660648_02700</name>
</gene>
<feature type="transmembrane region" description="Helical" evidence="9">
    <location>
        <begin position="330"/>
        <end position="348"/>
    </location>
</feature>
<dbReference type="Proteomes" id="UP000183469">
    <property type="component" value="Unassembled WGS sequence"/>
</dbReference>
<feature type="transmembrane region" description="Helical" evidence="9">
    <location>
        <begin position="12"/>
        <end position="31"/>
    </location>
</feature>
<name>A0A1H4A355_SELRU</name>
<dbReference type="PIRSF" id="PIRSF006304">
    <property type="entry name" value="GatC"/>
    <property type="match status" value="1"/>
</dbReference>
<evidence type="ECO:0000313" key="12">
    <source>
        <dbReference type="Proteomes" id="UP000183469"/>
    </source>
</evidence>
<protein>
    <submittedName>
        <fullName evidence="11">PTS system, galactitol-specific IIC component</fullName>
    </submittedName>
</protein>
<evidence type="ECO:0000256" key="1">
    <source>
        <dbReference type="ARBA" id="ARBA00004651"/>
    </source>
</evidence>
<feature type="transmembrane region" description="Helical" evidence="9">
    <location>
        <begin position="180"/>
        <end position="200"/>
    </location>
</feature>
<feature type="transmembrane region" description="Helical" evidence="9">
    <location>
        <begin position="93"/>
        <end position="115"/>
    </location>
</feature>
<evidence type="ECO:0000259" key="10">
    <source>
        <dbReference type="PROSITE" id="PS51104"/>
    </source>
</evidence>
<evidence type="ECO:0000256" key="3">
    <source>
        <dbReference type="ARBA" id="ARBA00022475"/>
    </source>
</evidence>
<evidence type="ECO:0000256" key="9">
    <source>
        <dbReference type="SAM" id="Phobius"/>
    </source>
</evidence>
<dbReference type="GO" id="GO:0005886">
    <property type="term" value="C:plasma membrane"/>
    <property type="evidence" value="ECO:0007669"/>
    <property type="project" value="UniProtKB-SubCell"/>
</dbReference>
<feature type="transmembrane region" description="Helical" evidence="9">
    <location>
        <begin position="127"/>
        <end position="160"/>
    </location>
</feature>
<dbReference type="InterPro" id="IPR013014">
    <property type="entry name" value="PTS_EIIC_2"/>
</dbReference>
<keyword evidence="6 9" id="KW-0812">Transmembrane</keyword>
<dbReference type="PANTHER" id="PTHR37324">
    <property type="entry name" value="PTS SYSTEM GALACTITOL-SPECIFIC EIIC COMPONENT"/>
    <property type="match status" value="1"/>
</dbReference>
<dbReference type="OrthoDB" id="9787936at2"/>
<proteinExistence type="predicted"/>
<evidence type="ECO:0000256" key="2">
    <source>
        <dbReference type="ARBA" id="ARBA00022448"/>
    </source>
</evidence>
<dbReference type="InterPro" id="IPR004703">
    <property type="entry name" value="PTS_sugar-sp_permease"/>
</dbReference>
<keyword evidence="3" id="KW-1003">Cell membrane</keyword>
<keyword evidence="4" id="KW-0762">Sugar transport</keyword>
<dbReference type="AlphaFoldDB" id="A0A1H4A355"/>
<dbReference type="PANTHER" id="PTHR37324:SF2">
    <property type="entry name" value="PTS SYSTEM GALACTITOL-SPECIFIC EIIC COMPONENT"/>
    <property type="match status" value="1"/>
</dbReference>
<evidence type="ECO:0000256" key="6">
    <source>
        <dbReference type="ARBA" id="ARBA00022692"/>
    </source>
</evidence>
<feature type="transmembrane region" description="Helical" evidence="9">
    <location>
        <begin position="291"/>
        <end position="324"/>
    </location>
</feature>
<evidence type="ECO:0000313" key="11">
    <source>
        <dbReference type="EMBL" id="SEA30445.1"/>
    </source>
</evidence>
<dbReference type="GO" id="GO:0015577">
    <property type="term" value="F:galactitol transmembrane transporter activity"/>
    <property type="evidence" value="ECO:0007669"/>
    <property type="project" value="InterPro"/>
</dbReference>
<keyword evidence="7 9" id="KW-1133">Transmembrane helix</keyword>
<evidence type="ECO:0000256" key="8">
    <source>
        <dbReference type="ARBA" id="ARBA00023136"/>
    </source>
</evidence>
<dbReference type="EMBL" id="FNQG01000014">
    <property type="protein sequence ID" value="SEA30445.1"/>
    <property type="molecule type" value="Genomic_DNA"/>
</dbReference>
<sequence>MDALLNVVQYFVDLGAAVMLPLVIFFIALLLGTPVSKALKSGISIGIGFIGIGLVIGLMLNNLAPAAQAMSENFGISLSVIDIGWPGSSPMTWASRIALVAIPLAIAVNVLMLALKLTRVVNIDIWNIWHFAFTGAIVDIATGSYTLAMAAVAVHAAFAYKLGDWFAPTVDRYFGLEGIAMPHGTTGWFAPIAVFMDWLIDKIPVLRDIDVNPSHLQKRFGTLCDPAIMGAIMGIAIGLLAGYDVKGVLTLAIQMSAVIVLMPVVVKYIMGGLLPISEVAKQKLQQKFGNADFYIGLDCALLLGDPVVVTASLLFIPITILIAALVPGNIILPFGDLPTIGFFIAMAVGVHGGNLFRTLLTGSVVMALTIWISNQTIGLHTQLAANAGQLTAATAQMASLDQGGSPLTYIATQALTLTNVSGLLFVGGFYLLCVLFTIVWSHKQYKEWHAEKGDISSQEVQA</sequence>
<reference evidence="11 12" key="1">
    <citation type="submission" date="2016-10" db="EMBL/GenBank/DDBJ databases">
        <authorList>
            <person name="de Groot N.N."/>
        </authorList>
    </citation>
    <scope>NUCLEOTIDE SEQUENCE [LARGE SCALE GENOMIC DNA]</scope>
    <source>
        <strain evidence="11 12">DSM 2872</strain>
    </source>
</reference>
<evidence type="ECO:0000256" key="4">
    <source>
        <dbReference type="ARBA" id="ARBA00022597"/>
    </source>
</evidence>
<accession>A0A1H4A355</accession>
<evidence type="ECO:0000256" key="7">
    <source>
        <dbReference type="ARBA" id="ARBA00022989"/>
    </source>
</evidence>
<dbReference type="PROSITE" id="PS51104">
    <property type="entry name" value="PTS_EIIC_TYPE_2"/>
    <property type="match status" value="1"/>
</dbReference>
<comment type="subcellular location">
    <subcellularLocation>
        <location evidence="1">Cell membrane</location>
        <topology evidence="1">Multi-pass membrane protein</topology>
    </subcellularLocation>
</comment>
<keyword evidence="8 9" id="KW-0472">Membrane</keyword>